<dbReference type="InterPro" id="IPR010233">
    <property type="entry name" value="UbiG_MeTrfase"/>
</dbReference>
<feature type="binding site" evidence="5">
    <location>
        <position position="154"/>
    </location>
    <ligand>
        <name>Mg(2+)</name>
        <dbReference type="ChEBI" id="CHEBI:18420"/>
    </ligand>
</feature>
<evidence type="ECO:0000256" key="3">
    <source>
        <dbReference type="ARBA" id="ARBA00022688"/>
    </source>
</evidence>
<proteinExistence type="inferred from homology"/>
<comment type="similarity">
    <text evidence="5">Belongs to the class I-like SAM-binding methyltransferase superfamily. UbiG/COQ3 family.</text>
</comment>
<dbReference type="GO" id="GO:0032259">
    <property type="term" value="P:methylation"/>
    <property type="evidence" value="ECO:0007669"/>
    <property type="project" value="UniProtKB-KW"/>
</dbReference>
<gene>
    <name evidence="5" type="primary">coq3</name>
    <name evidence="7" type="ORF">Zmor_015026</name>
</gene>
<keyword evidence="5" id="KW-0472">Membrane</keyword>
<dbReference type="EC" id="2.1.1.-" evidence="5"/>
<keyword evidence="8" id="KW-1185">Reference proteome</keyword>
<keyword evidence="5" id="KW-0460">Magnesium</keyword>
<evidence type="ECO:0000256" key="1">
    <source>
        <dbReference type="ARBA" id="ARBA00022603"/>
    </source>
</evidence>
<dbReference type="GO" id="GO:0031314">
    <property type="term" value="C:extrinsic component of mitochondrial inner membrane"/>
    <property type="evidence" value="ECO:0007669"/>
    <property type="project" value="UniProtKB-UniRule"/>
</dbReference>
<dbReference type="EC" id="2.1.1.64" evidence="5"/>
<keyword evidence="1 5" id="KW-0489">Methyltransferase</keyword>
<comment type="pathway">
    <text evidence="5">Cofactor biosynthesis; ubiquinone biosynthesis.</text>
</comment>
<dbReference type="CDD" id="cd02440">
    <property type="entry name" value="AdoMet_MTases"/>
    <property type="match status" value="1"/>
</dbReference>
<comment type="subcellular location">
    <subcellularLocation>
        <location evidence="5">Mitochondrion inner membrane</location>
        <topology evidence="5">Peripheral membrane protein</topology>
        <orientation evidence="5">Matrix side</orientation>
    </subcellularLocation>
</comment>
<feature type="binding site" evidence="5">
    <location>
        <position position="84"/>
    </location>
    <ligand>
        <name>S-adenosyl-L-methionine</name>
        <dbReference type="ChEBI" id="CHEBI:59789"/>
    </ligand>
</feature>
<dbReference type="HAMAP" id="MF_00472">
    <property type="entry name" value="UbiG"/>
    <property type="match status" value="1"/>
</dbReference>
<dbReference type="Gene3D" id="3.40.50.150">
    <property type="entry name" value="Vaccinia Virus protein VP39"/>
    <property type="match status" value="1"/>
</dbReference>
<keyword evidence="3 5" id="KW-0831">Ubiquinone biosynthesis</keyword>
<evidence type="ECO:0000256" key="2">
    <source>
        <dbReference type="ARBA" id="ARBA00022679"/>
    </source>
</evidence>
<comment type="function">
    <text evidence="5">O-methyltransferase required for two non-consecutive steps during ubiquinone biosynthesis. Catalyzes the 2 O-methylation of 3,4-dihydroxy-5-(all-trans-polyprenyl)benzoic acid into 4-hydroxy-3-methoxy-5-(all-trans-polyprenyl)benzoic acid. Also catalyzes the last step of ubiquinone biosynthesis by mediating methylation of 3-demethylubiquinone into ubiquinone. Also able to mediate the methylation of 3-demethylubiquinol into ubiquinol.</text>
</comment>
<feature type="domain" description="Methyltransferase type 11" evidence="6">
    <location>
        <begin position="81"/>
        <end position="177"/>
    </location>
</feature>
<comment type="catalytic activity">
    <reaction evidence="5">
        <text>a 3-demethylubiquinone + S-adenosyl-L-methionine = a ubiquinone + S-adenosyl-L-homocysteine</text>
        <dbReference type="Rhea" id="RHEA:81215"/>
        <dbReference type="Rhea" id="RHEA-COMP:9565"/>
        <dbReference type="Rhea" id="RHEA-COMP:19654"/>
        <dbReference type="ChEBI" id="CHEBI:16389"/>
        <dbReference type="ChEBI" id="CHEBI:57856"/>
        <dbReference type="ChEBI" id="CHEBI:59789"/>
        <dbReference type="ChEBI" id="CHEBI:231825"/>
    </reaction>
</comment>
<evidence type="ECO:0000313" key="7">
    <source>
        <dbReference type="EMBL" id="KAJ3655919.1"/>
    </source>
</evidence>
<dbReference type="GO" id="GO:0046872">
    <property type="term" value="F:metal ion binding"/>
    <property type="evidence" value="ECO:0007669"/>
    <property type="project" value="UniProtKB-KW"/>
</dbReference>
<keyword evidence="4 5" id="KW-0949">S-adenosyl-L-methionine</keyword>
<evidence type="ECO:0000259" key="6">
    <source>
        <dbReference type="Pfam" id="PF08241"/>
    </source>
</evidence>
<keyword evidence="5" id="KW-0479">Metal-binding</keyword>
<dbReference type="Proteomes" id="UP001168821">
    <property type="component" value="Unassembled WGS sequence"/>
</dbReference>
<keyword evidence="5" id="KW-0496">Mitochondrion</keyword>
<evidence type="ECO:0000313" key="8">
    <source>
        <dbReference type="Proteomes" id="UP001168821"/>
    </source>
</evidence>
<dbReference type="GO" id="GO:0061542">
    <property type="term" value="F:3-demethylubiquinol 3-O-methyltransferase activity"/>
    <property type="evidence" value="ECO:0007669"/>
    <property type="project" value="UniProtKB-UniRule"/>
</dbReference>
<dbReference type="PANTHER" id="PTHR43464">
    <property type="entry name" value="METHYLTRANSFERASE"/>
    <property type="match status" value="1"/>
</dbReference>
<dbReference type="AlphaFoldDB" id="A0AA38ILQ9"/>
<dbReference type="NCBIfam" id="TIGR01983">
    <property type="entry name" value="UbiG"/>
    <property type="match status" value="1"/>
</dbReference>
<name>A0AA38ILQ9_9CUCU</name>
<dbReference type="EMBL" id="JALNTZ010000004">
    <property type="protein sequence ID" value="KAJ3655919.1"/>
    <property type="molecule type" value="Genomic_DNA"/>
</dbReference>
<comment type="cofactor">
    <cofactor evidence="5">
        <name>Mg(2+)</name>
        <dbReference type="ChEBI" id="CHEBI:18420"/>
    </cofactor>
</comment>
<reference evidence="7" key="1">
    <citation type="journal article" date="2023" name="G3 (Bethesda)">
        <title>Whole genome assemblies of Zophobas morio and Tenebrio molitor.</title>
        <authorList>
            <person name="Kaur S."/>
            <person name="Stinson S.A."/>
            <person name="diCenzo G.C."/>
        </authorList>
    </citation>
    <scope>NUCLEOTIDE SEQUENCE</scope>
    <source>
        <strain evidence="7">QUZm001</strain>
    </source>
</reference>
<dbReference type="GO" id="GO:0010420">
    <property type="term" value="F:polyprenyldihydroxybenzoate methyltransferase activity"/>
    <property type="evidence" value="ECO:0007669"/>
    <property type="project" value="UniProtKB-UniRule"/>
</dbReference>
<evidence type="ECO:0000256" key="5">
    <source>
        <dbReference type="HAMAP-Rule" id="MF_03190"/>
    </source>
</evidence>
<keyword evidence="2 5" id="KW-0808">Transferase</keyword>
<dbReference type="EC" id="2.1.1.114" evidence="5"/>
<feature type="binding site" evidence="5">
    <location>
        <position position="155"/>
    </location>
    <ligand>
        <name>Mg(2+)</name>
        <dbReference type="ChEBI" id="CHEBI:18420"/>
    </ligand>
</feature>
<feature type="binding site" evidence="5">
    <location>
        <position position="150"/>
    </location>
    <ligand>
        <name>S-adenosyl-L-methionine</name>
        <dbReference type="ChEBI" id="CHEBI:59789"/>
    </ligand>
</feature>
<comment type="catalytic activity">
    <reaction evidence="5">
        <text>a 3,4-dihydroxy-5-(all-trans-polyprenyl)benzoate + S-adenosyl-L-methionine = a 4-hydroxy-3-methoxy-5-(all-trans-polyprenyl)benzoate + S-adenosyl-L-homocysteine + H(+)</text>
        <dbReference type="Rhea" id="RHEA:44452"/>
        <dbReference type="Rhea" id="RHEA-COMP:10930"/>
        <dbReference type="Rhea" id="RHEA-COMP:10931"/>
        <dbReference type="ChEBI" id="CHEBI:15378"/>
        <dbReference type="ChEBI" id="CHEBI:57856"/>
        <dbReference type="ChEBI" id="CHEBI:59789"/>
        <dbReference type="ChEBI" id="CHEBI:64694"/>
        <dbReference type="ChEBI" id="CHEBI:84443"/>
        <dbReference type="EC" id="2.1.1.114"/>
    </reaction>
</comment>
<comment type="caution">
    <text evidence="7">The sequence shown here is derived from an EMBL/GenBank/DDBJ whole genome shotgun (WGS) entry which is preliminary data.</text>
</comment>
<feature type="binding site" evidence="5">
    <location>
        <position position="151"/>
    </location>
    <ligand>
        <name>Mg(2+)</name>
        <dbReference type="ChEBI" id="CHEBI:18420"/>
    </ligand>
</feature>
<dbReference type="InterPro" id="IPR013216">
    <property type="entry name" value="Methyltransf_11"/>
</dbReference>
<comment type="subunit">
    <text evidence="5">Component of a multi-subunit COQ enzyme complex.</text>
</comment>
<feature type="binding site" evidence="5">
    <location>
        <position position="51"/>
    </location>
    <ligand>
        <name>S-adenosyl-L-methionine</name>
        <dbReference type="ChEBI" id="CHEBI:59789"/>
    </ligand>
</feature>
<evidence type="ECO:0000256" key="4">
    <source>
        <dbReference type="ARBA" id="ARBA00022691"/>
    </source>
</evidence>
<dbReference type="Pfam" id="PF08241">
    <property type="entry name" value="Methyltransf_11"/>
    <property type="match status" value="1"/>
</dbReference>
<sequence length="262" mass="30166">MFVKSRFFFRTYTSKRIKTDEKELKNFTALAKEWWDPNGSLRGLQTFNKCRIPWIKNRLIAVGVIKPDVDETCCFQELSFLEVGCGGGILSEDLSRLGCQVTGLDANETLINIAKNHAHLSQLTNLSYVHGTIQDYATQNRERYDVVVSSETIEHVSEKEEFVKFCVQCLKPGGSIFMTTPNKTWLSRFFWTFIMEDCFRILPKGTHSYDMFIHYNDLKQLMSSENCDTVFIGGLLHSPVTLNWYLVKNKSISYAIHAVKRS</sequence>
<comment type="catalytic activity">
    <reaction evidence="5">
        <text>a 3-demethylubiquinol + S-adenosyl-L-methionine = a ubiquinol + S-adenosyl-L-homocysteine + H(+)</text>
        <dbReference type="Rhea" id="RHEA:44380"/>
        <dbReference type="Rhea" id="RHEA-COMP:9566"/>
        <dbReference type="Rhea" id="RHEA-COMP:10914"/>
        <dbReference type="ChEBI" id="CHEBI:15378"/>
        <dbReference type="ChEBI" id="CHEBI:17976"/>
        <dbReference type="ChEBI" id="CHEBI:57856"/>
        <dbReference type="ChEBI" id="CHEBI:59789"/>
        <dbReference type="ChEBI" id="CHEBI:84422"/>
        <dbReference type="EC" id="2.1.1.64"/>
    </reaction>
</comment>
<dbReference type="InterPro" id="IPR029063">
    <property type="entry name" value="SAM-dependent_MTases_sf"/>
</dbReference>
<accession>A0AA38ILQ9</accession>
<keyword evidence="5" id="KW-0999">Mitochondrion inner membrane</keyword>
<organism evidence="7 8">
    <name type="scientific">Zophobas morio</name>
    <dbReference type="NCBI Taxonomy" id="2755281"/>
    <lineage>
        <taxon>Eukaryota</taxon>
        <taxon>Metazoa</taxon>
        <taxon>Ecdysozoa</taxon>
        <taxon>Arthropoda</taxon>
        <taxon>Hexapoda</taxon>
        <taxon>Insecta</taxon>
        <taxon>Pterygota</taxon>
        <taxon>Neoptera</taxon>
        <taxon>Endopterygota</taxon>
        <taxon>Coleoptera</taxon>
        <taxon>Polyphaga</taxon>
        <taxon>Cucujiformia</taxon>
        <taxon>Tenebrionidae</taxon>
        <taxon>Zophobas</taxon>
    </lineage>
</organism>
<dbReference type="PANTHER" id="PTHR43464:SF19">
    <property type="entry name" value="UBIQUINONE BIOSYNTHESIS O-METHYLTRANSFERASE, MITOCHONDRIAL"/>
    <property type="match status" value="1"/>
</dbReference>
<protein>
    <recommendedName>
        <fullName evidence="5">Ubiquinone biosynthesis O-methyltransferase, mitochondrial</fullName>
    </recommendedName>
    <alternativeName>
        <fullName evidence="5">3-demethylubiquinol 3-O-methyltransferase</fullName>
        <ecNumber evidence="5">2.1.1.64</ecNumber>
    </alternativeName>
    <alternativeName>
        <fullName evidence="5">3-demethylubiquinone 3-O-methyltransferase</fullName>
        <ecNumber evidence="5">2.1.1.-</ecNumber>
    </alternativeName>
    <alternativeName>
        <fullName evidence="5">Polyprenyldihydroxybenzoate methyltransferase</fullName>
        <ecNumber evidence="5">2.1.1.114</ecNumber>
    </alternativeName>
</protein>
<feature type="binding site" evidence="5">
    <location>
        <position position="105"/>
    </location>
    <ligand>
        <name>S-adenosyl-L-methionine</name>
        <dbReference type="ChEBI" id="CHEBI:59789"/>
    </ligand>
</feature>
<dbReference type="SUPFAM" id="SSF53335">
    <property type="entry name" value="S-adenosyl-L-methionine-dependent methyltransferases"/>
    <property type="match status" value="1"/>
</dbReference>